<sequence length="194" mass="21685">MAPPTWLNHPLFNVASFLILGQLAKRLNLDNPDNLFYARATYLCAQATVIGLAYWLMSVVDKKNDTTTLRYVKPAAQEWDGTKGQEELVVTTNKDYDIAEIKKSITQTLTGLGIIGFLHLQFKFTQPLVIQSILVFKTFFLSKQALLHVWGEPAVGDLRRPFKNESPFGGMMGGGQPLTDKASIKRAEKALKNQ</sequence>
<dbReference type="PANTHER" id="PTHR28112:SF1">
    <property type="entry name" value="SRP-INDEPENDENT TARGETING PROTEIN 3"/>
    <property type="match status" value="1"/>
</dbReference>
<dbReference type="GO" id="GO:0005739">
    <property type="term" value="C:mitochondrion"/>
    <property type="evidence" value="ECO:0007669"/>
    <property type="project" value="TreeGrafter"/>
</dbReference>
<dbReference type="OrthoDB" id="18139at2759"/>
<feature type="transmembrane region" description="Helical" evidence="1">
    <location>
        <begin position="36"/>
        <end position="57"/>
    </location>
</feature>
<protein>
    <recommendedName>
        <fullName evidence="4">Inorganic phosphate transporter pho88</fullName>
    </recommendedName>
</protein>
<evidence type="ECO:0000313" key="3">
    <source>
        <dbReference type="Proteomes" id="UP000654370"/>
    </source>
</evidence>
<evidence type="ECO:0000256" key="1">
    <source>
        <dbReference type="SAM" id="Phobius"/>
    </source>
</evidence>
<dbReference type="GO" id="GO:0045047">
    <property type="term" value="P:protein targeting to ER"/>
    <property type="evidence" value="ECO:0007669"/>
    <property type="project" value="InterPro"/>
</dbReference>
<keyword evidence="1" id="KW-0472">Membrane</keyword>
<dbReference type="Proteomes" id="UP000654370">
    <property type="component" value="Unassembled WGS sequence"/>
</dbReference>
<comment type="caution">
    <text evidence="2">The sequence shown here is derived from an EMBL/GenBank/DDBJ whole genome shotgun (WGS) entry which is preliminary data.</text>
</comment>
<keyword evidence="1" id="KW-0812">Transmembrane</keyword>
<dbReference type="PANTHER" id="PTHR28112">
    <property type="entry name" value="SRP-INDEPENDENT TARGETING PROTEIN 3"/>
    <property type="match status" value="1"/>
</dbReference>
<keyword evidence="1" id="KW-1133">Transmembrane helix</keyword>
<organism evidence="2 3">
    <name type="scientific">Mortierella isabellina</name>
    <name type="common">Filamentous fungus</name>
    <name type="synonym">Umbelopsis isabellina</name>
    <dbReference type="NCBI Taxonomy" id="91625"/>
    <lineage>
        <taxon>Eukaryota</taxon>
        <taxon>Fungi</taxon>
        <taxon>Fungi incertae sedis</taxon>
        <taxon>Mucoromycota</taxon>
        <taxon>Mucoromycotina</taxon>
        <taxon>Umbelopsidomycetes</taxon>
        <taxon>Umbelopsidales</taxon>
        <taxon>Umbelopsidaceae</taxon>
        <taxon>Umbelopsis</taxon>
    </lineage>
</organism>
<name>A0A8H7U8D0_MORIS</name>
<evidence type="ECO:0008006" key="4">
    <source>
        <dbReference type="Google" id="ProtNLM"/>
    </source>
</evidence>
<proteinExistence type="predicted"/>
<gene>
    <name evidence="2" type="ORF">INT43_008212</name>
</gene>
<dbReference type="EMBL" id="JAEPQZ010000019">
    <property type="protein sequence ID" value="KAG2171832.1"/>
    <property type="molecule type" value="Genomic_DNA"/>
</dbReference>
<evidence type="ECO:0000313" key="2">
    <source>
        <dbReference type="EMBL" id="KAG2171832.1"/>
    </source>
</evidence>
<dbReference type="Pfam" id="PF10032">
    <property type="entry name" value="Pho88"/>
    <property type="match status" value="1"/>
</dbReference>
<reference evidence="2" key="1">
    <citation type="submission" date="2020-12" db="EMBL/GenBank/DDBJ databases">
        <title>Metabolic potential, ecology and presence of endohyphal bacteria is reflected in genomic diversity of Mucoromycotina.</title>
        <authorList>
            <person name="Muszewska A."/>
            <person name="Okrasinska A."/>
            <person name="Steczkiewicz K."/>
            <person name="Drgas O."/>
            <person name="Orlowska M."/>
            <person name="Perlinska-Lenart U."/>
            <person name="Aleksandrzak-Piekarczyk T."/>
            <person name="Szatraj K."/>
            <person name="Zielenkiewicz U."/>
            <person name="Pilsyk S."/>
            <person name="Malc E."/>
            <person name="Mieczkowski P."/>
            <person name="Kruszewska J.S."/>
            <person name="Biernat P."/>
            <person name="Pawlowska J."/>
        </authorList>
    </citation>
    <scope>NUCLEOTIDE SEQUENCE</scope>
    <source>
        <strain evidence="2">WA0000067209</strain>
    </source>
</reference>
<dbReference type="InterPro" id="IPR012098">
    <property type="entry name" value="SND3_fun"/>
</dbReference>
<dbReference type="GO" id="GO:0005783">
    <property type="term" value="C:endoplasmic reticulum"/>
    <property type="evidence" value="ECO:0007669"/>
    <property type="project" value="InterPro"/>
</dbReference>
<accession>A0A8H7U8D0</accession>
<keyword evidence="3" id="KW-1185">Reference proteome</keyword>
<dbReference type="AlphaFoldDB" id="A0A8H7U8D0"/>